<dbReference type="Gene3D" id="1.10.150.250">
    <property type="entry name" value="Flavinator of succinate dehydrogenase"/>
    <property type="match status" value="1"/>
</dbReference>
<evidence type="ECO:0000256" key="3">
    <source>
        <dbReference type="ARBA" id="ARBA00023128"/>
    </source>
</evidence>
<comment type="similarity">
    <text evidence="1">Belongs to the ATG14 family.</text>
</comment>
<feature type="compositionally biased region" description="Low complexity" evidence="7">
    <location>
        <begin position="639"/>
        <end position="649"/>
    </location>
</feature>
<dbReference type="Proteomes" id="UP000726737">
    <property type="component" value="Unassembled WGS sequence"/>
</dbReference>
<dbReference type="Pfam" id="PF10186">
    <property type="entry name" value="ATG14"/>
    <property type="match status" value="1"/>
</dbReference>
<dbReference type="GO" id="GO:0032991">
    <property type="term" value="C:protein-containing complex"/>
    <property type="evidence" value="ECO:0007669"/>
    <property type="project" value="UniProtKB-ARBA"/>
</dbReference>
<gene>
    <name evidence="8" type="primary">EMI5</name>
    <name evidence="8" type="ORF">BG011_003385</name>
</gene>
<dbReference type="InterPro" id="IPR036714">
    <property type="entry name" value="SDH_sf"/>
</dbReference>
<comment type="function">
    <text evidence="5">Plays an essential role in the assembly of succinate dehydrogenase (SDH), an enzyme complex (also referred to as respiratory complex II) that is a component of both the tricarboxylic acid (TCA) cycle and the mitochondrial electron transport chain, and which couples the oxidation of succinate to fumarate with the reduction of ubiquinone (coenzyme Q) to ubiquinol. Required for flavinylation (covalent attachment of FAD) of the flavoprotein subunit of the SDH catalytic dimer.</text>
</comment>
<feature type="region of interest" description="Disordered" evidence="7">
    <location>
        <begin position="364"/>
        <end position="385"/>
    </location>
</feature>
<proteinExistence type="inferred from homology"/>
<comment type="similarity">
    <text evidence="5">Belongs to the SDHAF2 family.</text>
</comment>
<comment type="caution">
    <text evidence="8">The sequence shown here is derived from an EMBL/GenBank/DDBJ whole genome shotgun (WGS) entry which is preliminary data.</text>
</comment>
<organism evidence="8 9">
    <name type="scientific">Mortierella polycephala</name>
    <dbReference type="NCBI Taxonomy" id="41804"/>
    <lineage>
        <taxon>Eukaryota</taxon>
        <taxon>Fungi</taxon>
        <taxon>Fungi incertae sedis</taxon>
        <taxon>Mucoromycota</taxon>
        <taxon>Mortierellomycotina</taxon>
        <taxon>Mortierellomycetes</taxon>
        <taxon>Mortierellales</taxon>
        <taxon>Mortierellaceae</taxon>
        <taxon>Mortierella</taxon>
    </lineage>
</organism>
<dbReference type="OrthoDB" id="16772at2759"/>
<feature type="compositionally biased region" description="Polar residues" evidence="7">
    <location>
        <begin position="506"/>
        <end position="516"/>
    </location>
</feature>
<feature type="compositionally biased region" description="Basic and acidic residues" evidence="7">
    <location>
        <begin position="364"/>
        <end position="374"/>
    </location>
</feature>
<accession>A0A9P6Q169</accession>
<keyword evidence="4 5" id="KW-0143">Chaperone</keyword>
<keyword evidence="2 6" id="KW-0175">Coiled coil</keyword>
<comment type="subunit">
    <text evidence="5">Interacts with the flavoprotein subunit within the SDH catalytic dimer.</text>
</comment>
<dbReference type="Pfam" id="PF03937">
    <property type="entry name" value="Sdh5"/>
    <property type="match status" value="1"/>
</dbReference>
<dbReference type="PANTHER" id="PTHR12469">
    <property type="entry name" value="PROTEIN EMI5 HOMOLOG, MITOCHONDRIAL"/>
    <property type="match status" value="1"/>
</dbReference>
<feature type="compositionally biased region" description="Low complexity" evidence="7">
    <location>
        <begin position="487"/>
        <end position="505"/>
    </location>
</feature>
<evidence type="ECO:0000256" key="2">
    <source>
        <dbReference type="ARBA" id="ARBA00023054"/>
    </source>
</evidence>
<comment type="subcellular location">
    <subcellularLocation>
        <location evidence="5">Mitochondrion matrix</location>
    </subcellularLocation>
</comment>
<dbReference type="EMBL" id="JAAAJA010000225">
    <property type="protein sequence ID" value="KAG0258271.1"/>
    <property type="molecule type" value="Genomic_DNA"/>
</dbReference>
<evidence type="ECO:0000256" key="1">
    <source>
        <dbReference type="ARBA" id="ARBA00009574"/>
    </source>
</evidence>
<evidence type="ECO:0000256" key="5">
    <source>
        <dbReference type="HAMAP-Rule" id="MF_03057"/>
    </source>
</evidence>
<dbReference type="HAMAP" id="MF_03057">
    <property type="entry name" value="SDHAF2"/>
    <property type="match status" value="1"/>
</dbReference>
<dbReference type="GO" id="GO:0034553">
    <property type="term" value="P:mitochondrial respiratory chain complex II assembly"/>
    <property type="evidence" value="ECO:0007669"/>
    <property type="project" value="TreeGrafter"/>
</dbReference>
<dbReference type="PANTHER" id="PTHR12469:SF2">
    <property type="entry name" value="SUCCINATE DEHYDROGENASE ASSEMBLY FACTOR 2, MITOCHONDRIAL"/>
    <property type="match status" value="1"/>
</dbReference>
<dbReference type="InterPro" id="IPR005631">
    <property type="entry name" value="SDH"/>
</dbReference>
<dbReference type="GO" id="GO:0006121">
    <property type="term" value="P:mitochondrial electron transport, succinate to ubiquinone"/>
    <property type="evidence" value="ECO:0007669"/>
    <property type="project" value="UniProtKB-UniRule"/>
</dbReference>
<dbReference type="GO" id="GO:0005759">
    <property type="term" value="C:mitochondrial matrix"/>
    <property type="evidence" value="ECO:0007669"/>
    <property type="project" value="UniProtKB-SubCell"/>
</dbReference>
<feature type="compositionally biased region" description="Polar residues" evidence="7">
    <location>
        <begin position="552"/>
        <end position="561"/>
    </location>
</feature>
<reference evidence="8" key="1">
    <citation type="journal article" date="2020" name="Fungal Divers.">
        <title>Resolving the Mortierellaceae phylogeny through synthesis of multi-gene phylogenetics and phylogenomics.</title>
        <authorList>
            <person name="Vandepol N."/>
            <person name="Liber J."/>
            <person name="Desiro A."/>
            <person name="Na H."/>
            <person name="Kennedy M."/>
            <person name="Barry K."/>
            <person name="Grigoriev I.V."/>
            <person name="Miller A.N."/>
            <person name="O'Donnell K."/>
            <person name="Stajich J.E."/>
            <person name="Bonito G."/>
        </authorList>
    </citation>
    <scope>NUCLEOTIDE SEQUENCE</scope>
    <source>
        <strain evidence="8">KOD948</strain>
    </source>
</reference>
<sequence>MENQSSSTGTVHCGICHLQGSTSYTCVPCVRSHLKKHWDDMKAATAERDHLAAQANKVLSPKIKRYQMCMAQRTMAAEHSAFIAEERRLLLAELEQDRQKLTRLKAGLNQRKETLKLSMARYQVSKMNGPPAITESINDTMESWASAHQKLGHSRRVLVAELVTLFGLKCDPERRRNPINYSNMDQSVHSNTITMTGTTAASENGPRRSTKLRVRDYLEEDSWNEYLIVGRSLPTGYFENYDRDEINTTIENVIHMMTLVACYLGIKLPFDTVTRHSRYYIKAAFTAGSKRTPLFLSDDNLLLFAAGIAHLNYNIAYLCHSQGVHITLANAANTLENLLACCEAPNLGRYTNYASIMTKRHEGRPDIHSSHADEMPPISPTSDDGDFENIHSDLNSDPRKFQGRNEHQLWCPGQEPFDLNVQDLISLIRSRREEESSVWGGLHLQDAVAANLATLEDDFMHEDQEEEDGMYTIRSTDGAHSIGVTEGSAPTSGPSSGSAINSSTSHMLQNSSSSILNPHHRRRPAHPSRDRRWLSQLGETPHRIQPGRDPSDPSQETTTGHGQPENWTFLDVDIFRVPSSANKGSGLLSGRGWPDISALKKVGSAVGGAAVGLVNGAAHVAVAVRQTKPASFAVWRSFSTKSTSSESGTPGRVQDHDDARDVEPDVFQTPYTNLPPLPRDPDESLETIRARLTYQSRKRGILETDLLLSTFAKEFLGTMTLDECRRFDKFMDEPDWDIYYWVTGKKNVPEKWQNDPVFEKIVTHAKNEGRVVRQMPAL</sequence>
<evidence type="ECO:0000313" key="8">
    <source>
        <dbReference type="EMBL" id="KAG0258271.1"/>
    </source>
</evidence>
<dbReference type="InterPro" id="IPR018791">
    <property type="entry name" value="UV_resistance/autophagy_Atg14"/>
</dbReference>
<keyword evidence="3 5" id="KW-0496">Mitochondrion</keyword>
<feature type="region of interest" description="Disordered" evidence="7">
    <location>
        <begin position="480"/>
        <end position="567"/>
    </location>
</feature>
<feature type="region of interest" description="Disordered" evidence="7">
    <location>
        <begin position="639"/>
        <end position="660"/>
    </location>
</feature>
<dbReference type="InterPro" id="IPR028882">
    <property type="entry name" value="SDHAF2"/>
</dbReference>
<keyword evidence="9" id="KW-1185">Reference proteome</keyword>
<evidence type="ECO:0000256" key="6">
    <source>
        <dbReference type="SAM" id="Coils"/>
    </source>
</evidence>
<evidence type="ECO:0000256" key="7">
    <source>
        <dbReference type="SAM" id="MobiDB-lite"/>
    </source>
</evidence>
<protein>
    <recommendedName>
        <fullName evidence="5">Succinate dehydrogenase assembly factor 2, mitochondrial</fullName>
        <shortName evidence="5">SDH assembly factor 2</shortName>
        <shortName evidence="5">SDHAF2</shortName>
    </recommendedName>
</protein>
<evidence type="ECO:0000256" key="4">
    <source>
        <dbReference type="ARBA" id="ARBA00023186"/>
    </source>
</evidence>
<name>A0A9P6Q169_9FUNG</name>
<dbReference type="SUPFAM" id="SSF109910">
    <property type="entry name" value="YgfY-like"/>
    <property type="match status" value="1"/>
</dbReference>
<dbReference type="AlphaFoldDB" id="A0A9P6Q169"/>
<dbReference type="GO" id="GO:0006099">
    <property type="term" value="P:tricarboxylic acid cycle"/>
    <property type="evidence" value="ECO:0007669"/>
    <property type="project" value="TreeGrafter"/>
</dbReference>
<evidence type="ECO:0000313" key="9">
    <source>
        <dbReference type="Proteomes" id="UP000726737"/>
    </source>
</evidence>
<feature type="coiled-coil region" evidence="6">
    <location>
        <begin position="84"/>
        <end position="111"/>
    </location>
</feature>
<dbReference type="FunFam" id="1.10.150.250:FF:000004">
    <property type="entry name" value="Succinate dehydrogenase assembly factor 2, mitochondrial"/>
    <property type="match status" value="1"/>
</dbReference>